<feature type="binding site" evidence="7">
    <location>
        <position position="15"/>
    </location>
    <ligand>
        <name>Mg(2+)</name>
        <dbReference type="ChEBI" id="CHEBI:18420"/>
    </ligand>
</feature>
<organism evidence="8 9">
    <name type="scientific">Candidatus Aphodoplasma excrementigallinarum</name>
    <dbReference type="NCBI Taxonomy" id="2840673"/>
    <lineage>
        <taxon>Bacteria</taxon>
        <taxon>Bacillati</taxon>
        <taxon>Bacillota</taxon>
        <taxon>Clostridia</taxon>
        <taxon>Eubacteriales</taxon>
        <taxon>Candidatus Aphodoplasma</taxon>
    </lineage>
</organism>
<comment type="function">
    <text evidence="7">Catalyzes the specific phosphorylation of the 3-hydroxyl group of shikimic acid using ATP as a cosubstrate.</text>
</comment>
<dbReference type="GO" id="GO:0009073">
    <property type="term" value="P:aromatic amino acid family biosynthetic process"/>
    <property type="evidence" value="ECO:0007669"/>
    <property type="project" value="UniProtKB-KW"/>
</dbReference>
<evidence type="ECO:0000313" key="8">
    <source>
        <dbReference type="EMBL" id="HIV03016.1"/>
    </source>
</evidence>
<dbReference type="EC" id="2.7.1.71" evidence="7"/>
<feature type="binding site" evidence="7">
    <location>
        <position position="33"/>
    </location>
    <ligand>
        <name>substrate</name>
    </ligand>
</feature>
<dbReference type="PRINTS" id="PR01100">
    <property type="entry name" value="SHIKIMTKNASE"/>
</dbReference>
<feature type="binding site" evidence="7">
    <location>
        <position position="78"/>
    </location>
    <ligand>
        <name>substrate</name>
    </ligand>
</feature>
<dbReference type="GO" id="GO:0009423">
    <property type="term" value="P:chorismate biosynthetic process"/>
    <property type="evidence" value="ECO:0007669"/>
    <property type="project" value="UniProtKB-UniRule"/>
</dbReference>
<evidence type="ECO:0000256" key="4">
    <source>
        <dbReference type="ARBA" id="ARBA00022777"/>
    </source>
</evidence>
<keyword evidence="6 7" id="KW-0057">Aromatic amino acid biosynthesis</keyword>
<evidence type="ECO:0000256" key="6">
    <source>
        <dbReference type="ARBA" id="ARBA00023141"/>
    </source>
</evidence>
<keyword evidence="7" id="KW-0460">Magnesium</keyword>
<dbReference type="InterPro" id="IPR000623">
    <property type="entry name" value="Shikimate_kinase/TSH1"/>
</dbReference>
<comment type="subcellular location">
    <subcellularLocation>
        <location evidence="7">Cytoplasm</location>
    </subcellularLocation>
</comment>
<comment type="caution">
    <text evidence="7">Lacks conserved residue(s) required for the propagation of feature annotation.</text>
</comment>
<evidence type="ECO:0000256" key="1">
    <source>
        <dbReference type="ARBA" id="ARBA00022605"/>
    </source>
</evidence>
<keyword evidence="1 7" id="KW-0028">Amino-acid biosynthesis</keyword>
<dbReference type="GO" id="GO:0000287">
    <property type="term" value="F:magnesium ion binding"/>
    <property type="evidence" value="ECO:0007669"/>
    <property type="project" value="UniProtKB-UniRule"/>
</dbReference>
<feature type="binding site" evidence="7">
    <location>
        <position position="116"/>
    </location>
    <ligand>
        <name>ATP</name>
        <dbReference type="ChEBI" id="CHEBI:30616"/>
    </ligand>
</feature>
<dbReference type="Gene3D" id="3.40.50.300">
    <property type="entry name" value="P-loop containing nucleotide triphosphate hydrolases"/>
    <property type="match status" value="1"/>
</dbReference>
<dbReference type="GO" id="GO:0005829">
    <property type="term" value="C:cytosol"/>
    <property type="evidence" value="ECO:0007669"/>
    <property type="project" value="TreeGrafter"/>
</dbReference>
<accession>A0A9D1NI83</accession>
<sequence length="163" mass="17687">MNNIILIGMPGAGKSTIGVVLAKVMQMDFCDTDLLIQRQEGRALQEILDTDGLEAFLKIENAVVSGLNCDNSVIATGGSVVLSEAAMAHLKEIGRVVYLRASFDAIQGRIHNLATRGIAFAKGQTLQDIYRQRVPLYEAYADITVDCGGFDCQQVIQKIKAKL</sequence>
<dbReference type="InterPro" id="IPR027417">
    <property type="entry name" value="P-loop_NTPase"/>
</dbReference>
<dbReference type="GO" id="GO:0005524">
    <property type="term" value="F:ATP binding"/>
    <property type="evidence" value="ECO:0007669"/>
    <property type="project" value="UniProtKB-UniRule"/>
</dbReference>
<dbReference type="SUPFAM" id="SSF52540">
    <property type="entry name" value="P-loop containing nucleoside triphosphate hydrolases"/>
    <property type="match status" value="1"/>
</dbReference>
<feature type="binding site" evidence="7">
    <location>
        <position position="133"/>
    </location>
    <ligand>
        <name>substrate</name>
    </ligand>
</feature>
<protein>
    <recommendedName>
        <fullName evidence="7">Shikimate kinase</fullName>
        <shortName evidence="7">SK</shortName>
        <ecNumber evidence="7">2.7.1.71</ecNumber>
    </recommendedName>
</protein>
<dbReference type="PANTHER" id="PTHR21087:SF16">
    <property type="entry name" value="SHIKIMATE KINASE 1, CHLOROPLASTIC"/>
    <property type="match status" value="1"/>
</dbReference>
<proteinExistence type="inferred from homology"/>
<dbReference type="CDD" id="cd00464">
    <property type="entry name" value="SK"/>
    <property type="match status" value="1"/>
</dbReference>
<comment type="catalytic activity">
    <reaction evidence="7">
        <text>shikimate + ATP = 3-phosphoshikimate + ADP + H(+)</text>
        <dbReference type="Rhea" id="RHEA:13121"/>
        <dbReference type="ChEBI" id="CHEBI:15378"/>
        <dbReference type="ChEBI" id="CHEBI:30616"/>
        <dbReference type="ChEBI" id="CHEBI:36208"/>
        <dbReference type="ChEBI" id="CHEBI:145989"/>
        <dbReference type="ChEBI" id="CHEBI:456216"/>
        <dbReference type="EC" id="2.7.1.71"/>
    </reaction>
</comment>
<evidence type="ECO:0000256" key="5">
    <source>
        <dbReference type="ARBA" id="ARBA00022840"/>
    </source>
</evidence>
<evidence type="ECO:0000256" key="2">
    <source>
        <dbReference type="ARBA" id="ARBA00022679"/>
    </source>
</evidence>
<comment type="pathway">
    <text evidence="7">Metabolic intermediate biosynthesis; chorismate biosynthesis; chorismate from D-erythrose 4-phosphate and phosphoenolpyruvate: step 5/7.</text>
</comment>
<evidence type="ECO:0000256" key="3">
    <source>
        <dbReference type="ARBA" id="ARBA00022741"/>
    </source>
</evidence>
<comment type="subunit">
    <text evidence="7">Monomer.</text>
</comment>
<comment type="caution">
    <text evidence="8">The sequence shown here is derived from an EMBL/GenBank/DDBJ whole genome shotgun (WGS) entry which is preliminary data.</text>
</comment>
<evidence type="ECO:0000256" key="7">
    <source>
        <dbReference type="HAMAP-Rule" id="MF_00109"/>
    </source>
</evidence>
<gene>
    <name evidence="7" type="primary">aroK</name>
    <name evidence="8" type="ORF">IAC74_05525</name>
</gene>
<keyword evidence="5 7" id="KW-0067">ATP-binding</keyword>
<keyword evidence="7" id="KW-0479">Metal-binding</keyword>
<keyword evidence="7" id="KW-0963">Cytoplasm</keyword>
<evidence type="ECO:0000313" key="9">
    <source>
        <dbReference type="Proteomes" id="UP000886743"/>
    </source>
</evidence>
<dbReference type="EMBL" id="DVOF01000160">
    <property type="protein sequence ID" value="HIV03016.1"/>
    <property type="molecule type" value="Genomic_DNA"/>
</dbReference>
<comment type="similarity">
    <text evidence="7">Belongs to the shikimate kinase family.</text>
</comment>
<reference evidence="8" key="2">
    <citation type="journal article" date="2021" name="PeerJ">
        <title>Extensive microbial diversity within the chicken gut microbiome revealed by metagenomics and culture.</title>
        <authorList>
            <person name="Gilroy R."/>
            <person name="Ravi A."/>
            <person name="Getino M."/>
            <person name="Pursley I."/>
            <person name="Horton D.L."/>
            <person name="Alikhan N.F."/>
            <person name="Baker D."/>
            <person name="Gharbi K."/>
            <person name="Hall N."/>
            <person name="Watson M."/>
            <person name="Adriaenssens E.M."/>
            <person name="Foster-Nyarko E."/>
            <person name="Jarju S."/>
            <person name="Secka A."/>
            <person name="Antonio M."/>
            <person name="Oren A."/>
            <person name="Chaudhuri R.R."/>
            <person name="La Ragione R."/>
            <person name="Hildebrand F."/>
            <person name="Pallen M.J."/>
        </authorList>
    </citation>
    <scope>NUCLEOTIDE SEQUENCE</scope>
    <source>
        <strain evidence="8">4920</strain>
    </source>
</reference>
<dbReference type="Pfam" id="PF01202">
    <property type="entry name" value="SKI"/>
    <property type="match status" value="1"/>
</dbReference>
<name>A0A9D1NI83_9FIRM</name>
<keyword evidence="4 7" id="KW-0418">Kinase</keyword>
<dbReference type="Proteomes" id="UP000886743">
    <property type="component" value="Unassembled WGS sequence"/>
</dbReference>
<dbReference type="InterPro" id="IPR031322">
    <property type="entry name" value="Shikimate/glucono_kinase"/>
</dbReference>
<keyword evidence="2 7" id="KW-0808">Transferase</keyword>
<keyword evidence="3 7" id="KW-0547">Nucleotide-binding</keyword>
<comment type="cofactor">
    <cofactor evidence="7">
        <name>Mg(2+)</name>
        <dbReference type="ChEBI" id="CHEBI:18420"/>
    </cofactor>
    <text evidence="7">Binds 1 Mg(2+) ion per subunit.</text>
</comment>
<dbReference type="GO" id="GO:0004765">
    <property type="term" value="F:shikimate kinase activity"/>
    <property type="evidence" value="ECO:0007669"/>
    <property type="project" value="UniProtKB-UniRule"/>
</dbReference>
<reference evidence="8" key="1">
    <citation type="submission" date="2020-10" db="EMBL/GenBank/DDBJ databases">
        <authorList>
            <person name="Gilroy R."/>
        </authorList>
    </citation>
    <scope>NUCLEOTIDE SEQUENCE</scope>
    <source>
        <strain evidence="8">4920</strain>
    </source>
</reference>
<feature type="binding site" evidence="7">
    <location>
        <begin position="11"/>
        <end position="16"/>
    </location>
    <ligand>
        <name>ATP</name>
        <dbReference type="ChEBI" id="CHEBI:30616"/>
    </ligand>
</feature>
<dbReference type="AlphaFoldDB" id="A0A9D1NI83"/>
<dbReference type="HAMAP" id="MF_00109">
    <property type="entry name" value="Shikimate_kinase"/>
    <property type="match status" value="1"/>
</dbReference>
<dbReference type="GO" id="GO:0008652">
    <property type="term" value="P:amino acid biosynthetic process"/>
    <property type="evidence" value="ECO:0007669"/>
    <property type="project" value="UniProtKB-KW"/>
</dbReference>
<dbReference type="PANTHER" id="PTHR21087">
    <property type="entry name" value="SHIKIMATE KINASE"/>
    <property type="match status" value="1"/>
</dbReference>